<dbReference type="GO" id="GO:0009103">
    <property type="term" value="P:lipopolysaccharide biosynthetic process"/>
    <property type="evidence" value="ECO:0007669"/>
    <property type="project" value="TreeGrafter"/>
</dbReference>
<feature type="transmembrane region" description="Helical" evidence="1">
    <location>
        <begin position="354"/>
        <end position="373"/>
    </location>
</feature>
<feature type="transmembrane region" description="Helical" evidence="1">
    <location>
        <begin position="80"/>
        <end position="102"/>
    </location>
</feature>
<evidence type="ECO:0000256" key="1">
    <source>
        <dbReference type="SAM" id="Phobius"/>
    </source>
</evidence>
<keyword evidence="1" id="KW-0812">Transmembrane</keyword>
<feature type="transmembrane region" description="Helical" evidence="1">
    <location>
        <begin position="301"/>
        <end position="322"/>
    </location>
</feature>
<feature type="transmembrane region" description="Helical" evidence="1">
    <location>
        <begin position="242"/>
        <end position="262"/>
    </location>
</feature>
<comment type="caution">
    <text evidence="4">The sequence shown here is derived from an EMBL/GenBank/DDBJ whole genome shotgun (WGS) entry which is preliminary data.</text>
</comment>
<name>A0A9D1WCD0_9GAMM</name>
<feature type="transmembrane region" description="Helical" evidence="1">
    <location>
        <begin position="201"/>
        <end position="221"/>
    </location>
</feature>
<sequence>MAKTLRQDITGLRAIAVLAVTLFHIDHVMLPQINLFKGGFLGVDIFFVISGFLMTMLIMRKGGGLQSGDFSLLKFYQRRAKRICPALIATLVFFLALGYFIFSPEDLKNAGREASKAVLFISNDYFAKRAGYFDTVATDKLFLHTWSLSVEWQFYIVYPFILMLAYRFLSYKNIGRLILGCTVLSLGFACYYTTVNATYSYYMLPSRAFELLFGALAYFYPLSYFQNQQGSNSVVARYASKLSPAAVEAIGIAIIIASLFLVSDQQGWPTLAAVPPLFGTYLCIAAGNQHSWLRASIFQKLGLWSYAIYLVHWPLIVISTRYNGELQWMWLYLVIPIFALGALMHYTIERRRSYGYKFLVVYLLLGAATFGVAKDGFPQRVEGTDLNIFANYGGHSHRETAQIIHLGNLERQPDFIIAGDSFANQYTSDLMERDLHVIGILLSGCMSLHNNYAFAKEMIQYNGPEYPQKCINHHLQLHKAIKEFPNIPVVIAQRWAADVYPQNIHVRNNQQTLPSQEFNNIIKQGIQDLALDLKGRDVYVLTNQNLFTPNSPKYGNACITLHQLHNPVSRAMLNSFFCKLSDAYAPTANFPINQVIIDTVKQMQADRVMVDANGNGSIHYIDPSKEICDQDKCQRFVNGLLPILSDDNHFSWAGSIAVNSMILKTIGVEQGRVRSEFNTPPQIPLDK</sequence>
<dbReference type="AlphaFoldDB" id="A0A9D1WCD0"/>
<reference evidence="4" key="2">
    <citation type="submission" date="2021-04" db="EMBL/GenBank/DDBJ databases">
        <authorList>
            <person name="Gilroy R."/>
        </authorList>
    </citation>
    <scope>NUCLEOTIDE SEQUENCE</scope>
    <source>
        <strain evidence="4">USASDec5-558</strain>
    </source>
</reference>
<proteinExistence type="predicted"/>
<protein>
    <submittedName>
        <fullName evidence="4">Acyltransferase</fullName>
    </submittedName>
</protein>
<feature type="transmembrane region" description="Helical" evidence="1">
    <location>
        <begin position="176"/>
        <end position="195"/>
    </location>
</feature>
<evidence type="ECO:0000313" key="4">
    <source>
        <dbReference type="EMBL" id="HIX56233.1"/>
    </source>
</evidence>
<organism evidence="4 5">
    <name type="scientific">Candidatus Anaerobiospirillum pullistercoris</name>
    <dbReference type="NCBI Taxonomy" id="2838452"/>
    <lineage>
        <taxon>Bacteria</taxon>
        <taxon>Pseudomonadati</taxon>
        <taxon>Pseudomonadota</taxon>
        <taxon>Gammaproteobacteria</taxon>
        <taxon>Aeromonadales</taxon>
        <taxon>Succinivibrionaceae</taxon>
        <taxon>Anaerobiospirillum</taxon>
    </lineage>
</organism>
<gene>
    <name evidence="4" type="ORF">H9850_02020</name>
</gene>
<feature type="domain" description="SGNH" evidence="3">
    <location>
        <begin position="407"/>
        <end position="663"/>
    </location>
</feature>
<keyword evidence="1" id="KW-0472">Membrane</keyword>
<dbReference type="Proteomes" id="UP000886829">
    <property type="component" value="Unassembled WGS sequence"/>
</dbReference>
<keyword evidence="4" id="KW-0012">Acyltransferase</keyword>
<feature type="domain" description="Acyltransferase 3" evidence="2">
    <location>
        <begin position="8"/>
        <end position="338"/>
    </location>
</feature>
<feature type="transmembrane region" description="Helical" evidence="1">
    <location>
        <begin position="12"/>
        <end position="33"/>
    </location>
</feature>
<dbReference type="Pfam" id="PF01757">
    <property type="entry name" value="Acyl_transf_3"/>
    <property type="match status" value="1"/>
</dbReference>
<dbReference type="Pfam" id="PF19040">
    <property type="entry name" value="SGNH"/>
    <property type="match status" value="1"/>
</dbReference>
<feature type="transmembrane region" description="Helical" evidence="1">
    <location>
        <begin position="39"/>
        <end position="59"/>
    </location>
</feature>
<feature type="transmembrane region" description="Helical" evidence="1">
    <location>
        <begin position="328"/>
        <end position="347"/>
    </location>
</feature>
<feature type="transmembrane region" description="Helical" evidence="1">
    <location>
        <begin position="152"/>
        <end position="169"/>
    </location>
</feature>
<evidence type="ECO:0000259" key="2">
    <source>
        <dbReference type="Pfam" id="PF01757"/>
    </source>
</evidence>
<keyword evidence="4" id="KW-0808">Transferase</keyword>
<evidence type="ECO:0000313" key="5">
    <source>
        <dbReference type="Proteomes" id="UP000886829"/>
    </source>
</evidence>
<dbReference type="GO" id="GO:0016747">
    <property type="term" value="F:acyltransferase activity, transferring groups other than amino-acyl groups"/>
    <property type="evidence" value="ECO:0007669"/>
    <property type="project" value="InterPro"/>
</dbReference>
<dbReference type="GO" id="GO:0016020">
    <property type="term" value="C:membrane"/>
    <property type="evidence" value="ECO:0007669"/>
    <property type="project" value="TreeGrafter"/>
</dbReference>
<dbReference type="InterPro" id="IPR050879">
    <property type="entry name" value="Acyltransferase_3"/>
</dbReference>
<feature type="transmembrane region" description="Helical" evidence="1">
    <location>
        <begin position="268"/>
        <end position="289"/>
    </location>
</feature>
<dbReference type="InterPro" id="IPR043968">
    <property type="entry name" value="SGNH"/>
</dbReference>
<dbReference type="PANTHER" id="PTHR23028">
    <property type="entry name" value="ACETYLTRANSFERASE"/>
    <property type="match status" value="1"/>
</dbReference>
<dbReference type="PANTHER" id="PTHR23028:SF53">
    <property type="entry name" value="ACYL_TRANSF_3 DOMAIN-CONTAINING PROTEIN"/>
    <property type="match status" value="1"/>
</dbReference>
<evidence type="ECO:0000259" key="3">
    <source>
        <dbReference type="Pfam" id="PF19040"/>
    </source>
</evidence>
<dbReference type="InterPro" id="IPR002656">
    <property type="entry name" value="Acyl_transf_3_dom"/>
</dbReference>
<reference evidence="4" key="1">
    <citation type="journal article" date="2021" name="PeerJ">
        <title>Extensive microbial diversity within the chicken gut microbiome revealed by metagenomics and culture.</title>
        <authorList>
            <person name="Gilroy R."/>
            <person name="Ravi A."/>
            <person name="Getino M."/>
            <person name="Pursley I."/>
            <person name="Horton D.L."/>
            <person name="Alikhan N.F."/>
            <person name="Baker D."/>
            <person name="Gharbi K."/>
            <person name="Hall N."/>
            <person name="Watson M."/>
            <person name="Adriaenssens E.M."/>
            <person name="Foster-Nyarko E."/>
            <person name="Jarju S."/>
            <person name="Secka A."/>
            <person name="Antonio M."/>
            <person name="Oren A."/>
            <person name="Chaudhuri R.R."/>
            <person name="La Ragione R."/>
            <person name="Hildebrand F."/>
            <person name="Pallen M.J."/>
        </authorList>
    </citation>
    <scope>NUCLEOTIDE SEQUENCE</scope>
    <source>
        <strain evidence="4">USASDec5-558</strain>
    </source>
</reference>
<dbReference type="EMBL" id="DXEV01000039">
    <property type="protein sequence ID" value="HIX56233.1"/>
    <property type="molecule type" value="Genomic_DNA"/>
</dbReference>
<accession>A0A9D1WCD0</accession>
<keyword evidence="1" id="KW-1133">Transmembrane helix</keyword>